<proteinExistence type="predicted"/>
<dbReference type="EMBL" id="AKWZ02000004">
    <property type="protein sequence ID" value="EPG75046.1"/>
    <property type="molecule type" value="Genomic_DNA"/>
</dbReference>
<dbReference type="AlphaFoldDB" id="S3UXF1"/>
<protein>
    <submittedName>
        <fullName evidence="1">Uncharacterized protein</fullName>
    </submittedName>
</protein>
<gene>
    <name evidence="1" type="ORF">LEP1GSC058_0144</name>
</gene>
<organism evidence="1 2">
    <name type="scientific">Leptospira fainei serovar Hurstbridge str. BUT 6</name>
    <dbReference type="NCBI Taxonomy" id="1193011"/>
    <lineage>
        <taxon>Bacteria</taxon>
        <taxon>Pseudomonadati</taxon>
        <taxon>Spirochaetota</taxon>
        <taxon>Spirochaetia</taxon>
        <taxon>Leptospirales</taxon>
        <taxon>Leptospiraceae</taxon>
        <taxon>Leptospira</taxon>
    </lineage>
</organism>
<reference evidence="1" key="1">
    <citation type="submission" date="2013-04" db="EMBL/GenBank/DDBJ databases">
        <authorList>
            <person name="Harkins D.M."/>
            <person name="Durkin A.S."/>
            <person name="Selengut J.D."/>
            <person name="Sanka R."/>
            <person name="DePew J."/>
            <person name="Purushe J."/>
            <person name="Ahmed A."/>
            <person name="van der Linden H."/>
            <person name="Goris M.G.A."/>
            <person name="Hartskeerl R.A."/>
            <person name="Vinetz J.M."/>
            <person name="Sutton G.G."/>
            <person name="Nelson W.C."/>
            <person name="Fouts D.E."/>
        </authorList>
    </citation>
    <scope>NUCLEOTIDE SEQUENCE [LARGE SCALE GENOMIC DNA]</scope>
    <source>
        <strain evidence="1">BUT 6</strain>
    </source>
</reference>
<comment type="caution">
    <text evidence="1">The sequence shown here is derived from an EMBL/GenBank/DDBJ whole genome shotgun (WGS) entry which is preliminary data.</text>
</comment>
<dbReference type="Proteomes" id="UP000014540">
    <property type="component" value="Unassembled WGS sequence"/>
</dbReference>
<evidence type="ECO:0000313" key="2">
    <source>
        <dbReference type="Proteomes" id="UP000014540"/>
    </source>
</evidence>
<keyword evidence="2" id="KW-1185">Reference proteome</keyword>
<evidence type="ECO:0000313" key="1">
    <source>
        <dbReference type="EMBL" id="EPG75046.1"/>
    </source>
</evidence>
<name>S3UXF1_9LEPT</name>
<sequence>MNPFTEDVEYPNAVYVAERILDICSVNDRDVKGQPEKKGKRS</sequence>
<accession>S3UXF1</accession>